<comment type="caution">
    <text evidence="8">The sequence shown here is derived from an EMBL/GenBank/DDBJ whole genome shotgun (WGS) entry which is preliminary data.</text>
</comment>
<evidence type="ECO:0000259" key="7">
    <source>
        <dbReference type="PROSITE" id="PS51918"/>
    </source>
</evidence>
<dbReference type="InterPro" id="IPR058240">
    <property type="entry name" value="rSAM_sf"/>
</dbReference>
<dbReference type="Pfam" id="PF04055">
    <property type="entry name" value="Radical_SAM"/>
    <property type="match status" value="1"/>
</dbReference>
<dbReference type="GO" id="GO:0031419">
    <property type="term" value="F:cobalamin binding"/>
    <property type="evidence" value="ECO:0007669"/>
    <property type="project" value="InterPro"/>
</dbReference>
<dbReference type="GO" id="GO:0016740">
    <property type="term" value="F:transferase activity"/>
    <property type="evidence" value="ECO:0007669"/>
    <property type="project" value="UniProtKB-KW"/>
</dbReference>
<dbReference type="SFLD" id="SFLDG01082">
    <property type="entry name" value="B12-binding_domain_containing"/>
    <property type="match status" value="1"/>
</dbReference>
<accession>A0A1E3GU87</accession>
<dbReference type="GO" id="GO:0051536">
    <property type="term" value="F:iron-sulfur cluster binding"/>
    <property type="evidence" value="ECO:0007669"/>
    <property type="project" value="UniProtKB-KW"/>
</dbReference>
<keyword evidence="3" id="KW-0479">Metal-binding</keyword>
<dbReference type="Proteomes" id="UP000094379">
    <property type="component" value="Unassembled WGS sequence"/>
</dbReference>
<dbReference type="SFLD" id="SFLDS00029">
    <property type="entry name" value="Radical_SAM"/>
    <property type="match status" value="1"/>
</dbReference>
<keyword evidence="4" id="KW-0408">Iron</keyword>
<evidence type="ECO:0000256" key="2">
    <source>
        <dbReference type="ARBA" id="ARBA00022691"/>
    </source>
</evidence>
<evidence type="ECO:0000256" key="1">
    <source>
        <dbReference type="ARBA" id="ARBA00001966"/>
    </source>
</evidence>
<dbReference type="RefSeq" id="WP_069295269.1">
    <property type="nucleotide sequence ID" value="NZ_MCRI01000004.1"/>
</dbReference>
<dbReference type="GO" id="GO:0005840">
    <property type="term" value="C:ribosome"/>
    <property type="evidence" value="ECO:0007669"/>
    <property type="project" value="UniProtKB-KW"/>
</dbReference>
<dbReference type="SMART" id="SM00729">
    <property type="entry name" value="Elp3"/>
    <property type="match status" value="1"/>
</dbReference>
<comment type="cofactor">
    <cofactor evidence="1">
        <name>[4Fe-4S] cluster</name>
        <dbReference type="ChEBI" id="CHEBI:49883"/>
    </cofactor>
</comment>
<evidence type="ECO:0000313" key="9">
    <source>
        <dbReference type="Proteomes" id="UP000094379"/>
    </source>
</evidence>
<dbReference type="InterPro" id="IPR023404">
    <property type="entry name" value="rSAM_horseshoe"/>
</dbReference>
<evidence type="ECO:0000259" key="6">
    <source>
        <dbReference type="PROSITE" id="PS51332"/>
    </source>
</evidence>
<gene>
    <name evidence="8" type="primary">rimO_1</name>
    <name evidence="8" type="ORF">A9E74_00732</name>
</gene>
<feature type="domain" description="Radical SAM core" evidence="7">
    <location>
        <begin position="222"/>
        <end position="456"/>
    </location>
</feature>
<dbReference type="PROSITE" id="PS51332">
    <property type="entry name" value="B12_BINDING"/>
    <property type="match status" value="1"/>
</dbReference>
<proteinExistence type="predicted"/>
<evidence type="ECO:0000256" key="5">
    <source>
        <dbReference type="ARBA" id="ARBA00023014"/>
    </source>
</evidence>
<dbReference type="PATRIC" id="fig|291169.3.peg.733"/>
<dbReference type="EMBL" id="MCRI01000004">
    <property type="protein sequence ID" value="ODN67622.1"/>
    <property type="molecule type" value="Genomic_DNA"/>
</dbReference>
<evidence type="ECO:0000313" key="8">
    <source>
        <dbReference type="EMBL" id="ODN67622.1"/>
    </source>
</evidence>
<feature type="domain" description="B12-binding" evidence="6">
    <location>
        <begin position="1"/>
        <end position="185"/>
    </location>
</feature>
<dbReference type="AlphaFoldDB" id="A0A1E3GU87"/>
<dbReference type="PANTHER" id="PTHR43409">
    <property type="entry name" value="ANAEROBIC MAGNESIUM-PROTOPORPHYRIN IX MONOMETHYL ESTER CYCLASE-RELATED"/>
    <property type="match status" value="1"/>
</dbReference>
<dbReference type="GO" id="GO:0046872">
    <property type="term" value="F:metal ion binding"/>
    <property type="evidence" value="ECO:0007669"/>
    <property type="project" value="UniProtKB-KW"/>
</dbReference>
<evidence type="ECO:0000256" key="4">
    <source>
        <dbReference type="ARBA" id="ARBA00023004"/>
    </source>
</evidence>
<keyword evidence="8" id="KW-0808">Transferase</keyword>
<evidence type="ECO:0000256" key="3">
    <source>
        <dbReference type="ARBA" id="ARBA00022723"/>
    </source>
</evidence>
<dbReference type="InterPro" id="IPR051198">
    <property type="entry name" value="BchE-like"/>
</dbReference>
<reference evidence="8 9" key="1">
    <citation type="submission" date="2016-07" db="EMBL/GenBank/DDBJ databases">
        <title>Draft Genome Sequence of Methylophaga muralis Bur 1.</title>
        <authorList>
            <person name="Vasilenko O.V."/>
            <person name="Doronina N.V."/>
            <person name="Shmareva M.N."/>
            <person name="Tarlachkov S.V."/>
            <person name="Mustakhimov I."/>
            <person name="Trotsenko Y.A."/>
        </authorList>
    </citation>
    <scope>NUCLEOTIDE SEQUENCE [LARGE SCALE GENOMIC DNA]</scope>
    <source>
        <strain evidence="8 9">Bur 1</strain>
    </source>
</reference>
<keyword evidence="8" id="KW-0689">Ribosomal protein</keyword>
<keyword evidence="9" id="KW-1185">Reference proteome</keyword>
<dbReference type="Gene3D" id="3.80.30.20">
    <property type="entry name" value="tm_1862 like domain"/>
    <property type="match status" value="1"/>
</dbReference>
<keyword evidence="5" id="KW-0411">Iron-sulfur</keyword>
<dbReference type="InterPro" id="IPR007197">
    <property type="entry name" value="rSAM"/>
</dbReference>
<protein>
    <submittedName>
        <fullName evidence="8">Ribosomal protein S12 methylthiotransferase RimO</fullName>
    </submittedName>
</protein>
<organism evidence="8 9">
    <name type="scientific">Methylophaga muralis</name>
    <dbReference type="NCBI Taxonomy" id="291169"/>
    <lineage>
        <taxon>Bacteria</taxon>
        <taxon>Pseudomonadati</taxon>
        <taxon>Pseudomonadota</taxon>
        <taxon>Gammaproteobacteria</taxon>
        <taxon>Thiotrichales</taxon>
        <taxon>Piscirickettsiaceae</taxon>
        <taxon>Methylophaga</taxon>
    </lineage>
</organism>
<keyword evidence="2" id="KW-0949">S-adenosyl-L-methionine</keyword>
<dbReference type="Gene3D" id="3.40.50.280">
    <property type="entry name" value="Cobalamin-binding domain"/>
    <property type="match status" value="1"/>
</dbReference>
<dbReference type="InterPro" id="IPR006158">
    <property type="entry name" value="Cobalamin-bd"/>
</dbReference>
<dbReference type="InterPro" id="IPR006638">
    <property type="entry name" value="Elp3/MiaA/NifB-like_rSAM"/>
</dbReference>
<keyword evidence="8" id="KW-0687">Ribonucleoprotein</keyword>
<dbReference type="PROSITE" id="PS51918">
    <property type="entry name" value="RADICAL_SAM"/>
    <property type="match status" value="1"/>
</dbReference>
<name>A0A1E3GU87_9GAMM</name>
<sequence length="500" mass="56370">MRALVIDLNNFSRYPTLSVGYLTSVLRTNQIDVDILSPFAKGVAGYPRLTQARRRELYLNFLKHWTAVTPNKTLKRIRKIIQQIFHPGGSEDKKVILEYLDELLNNTPDVVLISAYTMYYDISYAIGEICQQRGIPVIIGGSAFVHPEVAALWHNIPGVSAVYAGEPEPHLISLINDVLAGKDISAYRGLYKPTQQMVDVAPPLVALDQLPFPDFSDFPWHAYPNKVIPLMTGRGCEWDICTFCSDVSSASGRTFRSRSIENVIDEMRFQSAQFATKLFVFLDLKLNSDLFLWRELIERIPKEFPNALWTASIHVDSRMDNGLSKADLQKAAKAGLVRITCGLESGSARMLKQMAKGIKLDRLSRFLQDAHEAGISVRMTAIIGYPGEEVADVDLTTEFIAKHTPYIERIMLNRFTLMPKTPISQQLANNSDKYPEFSIKQFDVNSATISHSNTKLSTRSYYWAAFRLMKAVHGINKNLNTLLQENLKVLCKSIACLKNN</sequence>
<dbReference type="STRING" id="291169.A9E74_00732"/>
<dbReference type="SUPFAM" id="SSF102114">
    <property type="entry name" value="Radical SAM enzymes"/>
    <property type="match status" value="1"/>
</dbReference>